<protein>
    <recommendedName>
        <fullName evidence="6">Phospholipid/glycerol acyltransferase domain-containing protein</fullName>
    </recommendedName>
</protein>
<evidence type="ECO:0000256" key="5">
    <source>
        <dbReference type="ARBA" id="ARBA00023315"/>
    </source>
</evidence>
<proteinExistence type="predicted"/>
<evidence type="ECO:0000259" key="6">
    <source>
        <dbReference type="SMART" id="SM00563"/>
    </source>
</evidence>
<comment type="pathway">
    <text evidence="1">Lipid metabolism.</text>
</comment>
<accession>A0ABR5JCF7</accession>
<dbReference type="InterPro" id="IPR002123">
    <property type="entry name" value="Plipid/glycerol_acylTrfase"/>
</dbReference>
<dbReference type="PANTHER" id="PTHR10434">
    <property type="entry name" value="1-ACYL-SN-GLYCEROL-3-PHOSPHATE ACYLTRANSFERASE"/>
    <property type="match status" value="1"/>
</dbReference>
<evidence type="ECO:0000256" key="1">
    <source>
        <dbReference type="ARBA" id="ARBA00005189"/>
    </source>
</evidence>
<keyword evidence="5" id="KW-0012">Acyltransferase</keyword>
<sequence length="227" mass="23659">MTRGVAKGERLAEFETLRAQARGVLAALGVRLEAAPGPLSVSGPNGVGTLIVANHVSWLDIVAVLAVEPATLLAKREVGGWPVIGTLARRIGTRFIDREGLRALPGAVAELTGTLRSGRSVVVFPQATTWCSTSGGRFRRATFQAAIDAGAPVRPITIDYRQHGAPSTVAAFLGDEDFGTSLRRVVSAGGLSVRVTAHPQLAPGADRRALAARTRSAVCSTESPAHV</sequence>
<keyword evidence="4" id="KW-0443">Lipid metabolism</keyword>
<dbReference type="CDD" id="cd07989">
    <property type="entry name" value="LPLAT_AGPAT-like"/>
    <property type="match status" value="1"/>
</dbReference>
<organism evidence="7 8">
    <name type="scientific">Streptomyces varsoviensis</name>
    <dbReference type="NCBI Taxonomy" id="67373"/>
    <lineage>
        <taxon>Bacteria</taxon>
        <taxon>Bacillati</taxon>
        <taxon>Actinomycetota</taxon>
        <taxon>Actinomycetes</taxon>
        <taxon>Kitasatosporales</taxon>
        <taxon>Streptomycetaceae</taxon>
        <taxon>Streptomyces</taxon>
    </lineage>
</organism>
<keyword evidence="8" id="KW-1185">Reference proteome</keyword>
<evidence type="ECO:0000313" key="7">
    <source>
        <dbReference type="EMBL" id="KOG91047.1"/>
    </source>
</evidence>
<keyword evidence="2" id="KW-0444">Lipid biosynthesis</keyword>
<evidence type="ECO:0000256" key="2">
    <source>
        <dbReference type="ARBA" id="ARBA00022516"/>
    </source>
</evidence>
<dbReference type="PANTHER" id="PTHR10434:SF64">
    <property type="entry name" value="1-ACYL-SN-GLYCEROL-3-PHOSPHATE ACYLTRANSFERASE-RELATED"/>
    <property type="match status" value="1"/>
</dbReference>
<evidence type="ECO:0000313" key="8">
    <source>
        <dbReference type="Proteomes" id="UP000037020"/>
    </source>
</evidence>
<gene>
    <name evidence="7" type="ORF">ADK38_05330</name>
</gene>
<dbReference type="EMBL" id="LGUT01000433">
    <property type="protein sequence ID" value="KOG91047.1"/>
    <property type="molecule type" value="Genomic_DNA"/>
</dbReference>
<evidence type="ECO:0000256" key="4">
    <source>
        <dbReference type="ARBA" id="ARBA00023098"/>
    </source>
</evidence>
<dbReference type="SUPFAM" id="SSF69593">
    <property type="entry name" value="Glycerol-3-phosphate (1)-acyltransferase"/>
    <property type="match status" value="1"/>
</dbReference>
<dbReference type="Pfam" id="PF01553">
    <property type="entry name" value="Acyltransferase"/>
    <property type="match status" value="1"/>
</dbReference>
<keyword evidence="3" id="KW-0808">Transferase</keyword>
<reference evidence="7 8" key="1">
    <citation type="submission" date="2015-07" db="EMBL/GenBank/DDBJ databases">
        <authorList>
            <person name="Ju K.-S."/>
            <person name="Doroghazi J.R."/>
            <person name="Metcalf W.W."/>
        </authorList>
    </citation>
    <scope>NUCLEOTIDE SEQUENCE [LARGE SCALE GENOMIC DNA]</scope>
    <source>
        <strain evidence="7 8">NRRL B-3589</strain>
    </source>
</reference>
<evidence type="ECO:0000256" key="3">
    <source>
        <dbReference type="ARBA" id="ARBA00022679"/>
    </source>
</evidence>
<dbReference type="Proteomes" id="UP000037020">
    <property type="component" value="Unassembled WGS sequence"/>
</dbReference>
<dbReference type="SMART" id="SM00563">
    <property type="entry name" value="PlsC"/>
    <property type="match status" value="1"/>
</dbReference>
<feature type="domain" description="Phospholipid/glycerol acyltransferase" evidence="6">
    <location>
        <begin position="49"/>
        <end position="161"/>
    </location>
</feature>
<comment type="caution">
    <text evidence="7">The sequence shown here is derived from an EMBL/GenBank/DDBJ whole genome shotgun (WGS) entry which is preliminary data.</text>
</comment>
<name>A0ABR5JCF7_9ACTN</name>